<evidence type="ECO:0000313" key="6">
    <source>
        <dbReference type="EMBL" id="QSO49301.1"/>
    </source>
</evidence>
<proteinExistence type="inferred from homology"/>
<comment type="similarity">
    <text evidence="1 4">Belongs to the aldehyde dehydrogenase family.</text>
</comment>
<dbReference type="AlphaFoldDB" id="A0A9X7W213"/>
<name>A0A9X7W213_9BACL</name>
<dbReference type="KEGG" id="afx:JZ786_10475"/>
<evidence type="ECO:0000256" key="1">
    <source>
        <dbReference type="ARBA" id="ARBA00009986"/>
    </source>
</evidence>
<dbReference type="PROSITE" id="PS00687">
    <property type="entry name" value="ALDEHYDE_DEHYDR_GLU"/>
    <property type="match status" value="1"/>
</dbReference>
<dbReference type="CDD" id="cd07103">
    <property type="entry name" value="ALDH_F5_SSADH_GabD"/>
    <property type="match status" value="1"/>
</dbReference>
<dbReference type="PROSITE" id="PS00070">
    <property type="entry name" value="ALDEHYDE_DEHYDR_CYS"/>
    <property type="match status" value="1"/>
</dbReference>
<accession>A0A9X7W213</accession>
<evidence type="ECO:0000313" key="7">
    <source>
        <dbReference type="Proteomes" id="UP000663505"/>
    </source>
</evidence>
<dbReference type="FunFam" id="3.40.309.10:FF:000004">
    <property type="entry name" value="Succinate-semialdehyde dehydrogenase I"/>
    <property type="match status" value="1"/>
</dbReference>
<protein>
    <submittedName>
        <fullName evidence="6">NAD-dependent succinate-semialdehyde dehydrogenase</fullName>
    </submittedName>
</protein>
<evidence type="ECO:0000256" key="3">
    <source>
        <dbReference type="PROSITE-ProRule" id="PRU10007"/>
    </source>
</evidence>
<dbReference type="Pfam" id="PF00171">
    <property type="entry name" value="Aldedh"/>
    <property type="match status" value="1"/>
</dbReference>
<dbReference type="PANTHER" id="PTHR43353:SF5">
    <property type="entry name" value="SUCCINATE-SEMIALDEHYDE DEHYDROGENASE, MITOCHONDRIAL"/>
    <property type="match status" value="1"/>
</dbReference>
<dbReference type="InterPro" id="IPR029510">
    <property type="entry name" value="Ald_DH_CS_GLU"/>
</dbReference>
<feature type="active site" evidence="3">
    <location>
        <position position="253"/>
    </location>
</feature>
<feature type="domain" description="Aldehyde dehydrogenase" evidence="5">
    <location>
        <begin position="17"/>
        <end position="477"/>
    </location>
</feature>
<dbReference type="Proteomes" id="UP000663505">
    <property type="component" value="Chromosome"/>
</dbReference>
<keyword evidence="7" id="KW-1185">Reference proteome</keyword>
<dbReference type="GO" id="GO:0009450">
    <property type="term" value="P:gamma-aminobutyric acid catabolic process"/>
    <property type="evidence" value="ECO:0007669"/>
    <property type="project" value="TreeGrafter"/>
</dbReference>
<gene>
    <name evidence="6" type="ORF">JZ786_10475</name>
</gene>
<dbReference type="InterPro" id="IPR015590">
    <property type="entry name" value="Aldehyde_DH_dom"/>
</dbReference>
<dbReference type="InterPro" id="IPR016162">
    <property type="entry name" value="Ald_DH_N"/>
</dbReference>
<dbReference type="PANTHER" id="PTHR43353">
    <property type="entry name" value="SUCCINATE-SEMIALDEHYDE DEHYDROGENASE, MITOCHONDRIAL"/>
    <property type="match status" value="1"/>
</dbReference>
<dbReference type="RefSeq" id="WP_206658614.1">
    <property type="nucleotide sequence ID" value="NZ_CP071182.1"/>
</dbReference>
<dbReference type="GO" id="GO:0004777">
    <property type="term" value="F:succinate-semialdehyde dehydrogenase (NAD+) activity"/>
    <property type="evidence" value="ECO:0007669"/>
    <property type="project" value="TreeGrafter"/>
</dbReference>
<reference evidence="6 7" key="1">
    <citation type="submission" date="2021-02" db="EMBL/GenBank/DDBJ databases">
        <title>Alicyclobacillus curvatus sp. nov. and Alicyclobacillus mengziensis sp. nov., two acidophilic bacteria isolated from acid mine drainage.</title>
        <authorList>
            <person name="Huang Y."/>
        </authorList>
    </citation>
    <scope>NUCLEOTIDE SEQUENCE [LARGE SCALE GENOMIC DNA]</scope>
    <source>
        <strain evidence="6 7">S30H14</strain>
    </source>
</reference>
<organism evidence="6 7">
    <name type="scientific">Alicyclobacillus mengziensis</name>
    <dbReference type="NCBI Taxonomy" id="2931921"/>
    <lineage>
        <taxon>Bacteria</taxon>
        <taxon>Bacillati</taxon>
        <taxon>Bacillota</taxon>
        <taxon>Bacilli</taxon>
        <taxon>Bacillales</taxon>
        <taxon>Alicyclobacillaceae</taxon>
        <taxon>Alicyclobacillus</taxon>
    </lineage>
</organism>
<evidence type="ECO:0000256" key="4">
    <source>
        <dbReference type="RuleBase" id="RU003345"/>
    </source>
</evidence>
<dbReference type="Gene3D" id="3.40.605.10">
    <property type="entry name" value="Aldehyde Dehydrogenase, Chain A, domain 1"/>
    <property type="match status" value="1"/>
</dbReference>
<dbReference type="SUPFAM" id="SSF53720">
    <property type="entry name" value="ALDH-like"/>
    <property type="match status" value="1"/>
</dbReference>
<dbReference type="FunFam" id="3.40.605.10:FF:000007">
    <property type="entry name" value="NAD/NADP-dependent betaine aldehyde dehydrogenase"/>
    <property type="match status" value="1"/>
</dbReference>
<dbReference type="EMBL" id="CP071182">
    <property type="protein sequence ID" value="QSO49301.1"/>
    <property type="molecule type" value="Genomic_DNA"/>
</dbReference>
<dbReference type="InterPro" id="IPR016160">
    <property type="entry name" value="Ald_DH_CS_CYS"/>
</dbReference>
<dbReference type="InterPro" id="IPR016163">
    <property type="entry name" value="Ald_DH_C"/>
</dbReference>
<keyword evidence="2 4" id="KW-0560">Oxidoreductase</keyword>
<sequence>MRPDFDYSKSMLIDGQWCAPNRNNTIEVVNPATDETVAELSYGGAEEALEAVEAASRAFATWKQTSARQRADLLLKVSELLLQRQEEIAFILAVESGKRLAEAVGEVRFSAEYFRWFAEEARRPDGQFIPSDAPNKRHWTRSQPAGVALTLTPWNFPVSIQARKVAPALAAGCTVVARASQKAPLSVIELFRCLVDAGLPPGVVNLIQGPAATTTAAMMQHPAVRVVSFTGSTQVGQSLIRESANGIQKLALELGGNSPFIVFNDADIDKAVEGAMIAKFRNNGQSCIGANRFYVQRGVYDAFVEKFVAQIHRMKIADPVADAKSDLGPMIDHGAKGQLVELAEAAIARGATRLTDLRELPEQGSYVSPVLLADVPLDTAFSCQELFGPAAPVFVFDDEDEVLHAANNTDMGLASYLYTEGFGRATRVTEGLEYGVVGLNSALPSVAYAPMGGWKHSGMGREGARVGMEEFMEWKYIATEL</sequence>
<dbReference type="InterPro" id="IPR050740">
    <property type="entry name" value="Aldehyde_DH_Superfamily"/>
</dbReference>
<dbReference type="Gene3D" id="3.40.309.10">
    <property type="entry name" value="Aldehyde Dehydrogenase, Chain A, domain 2"/>
    <property type="match status" value="1"/>
</dbReference>
<evidence type="ECO:0000256" key="2">
    <source>
        <dbReference type="ARBA" id="ARBA00023002"/>
    </source>
</evidence>
<evidence type="ECO:0000259" key="5">
    <source>
        <dbReference type="Pfam" id="PF00171"/>
    </source>
</evidence>
<dbReference type="InterPro" id="IPR016161">
    <property type="entry name" value="Ald_DH/histidinol_DH"/>
</dbReference>